<feature type="region of interest" description="Disordered" evidence="1">
    <location>
        <begin position="1"/>
        <end position="27"/>
    </location>
</feature>
<reference evidence="2 3" key="1">
    <citation type="submission" date="2018-11" db="EMBL/GenBank/DDBJ databases">
        <authorList>
            <consortium name="Pathogen Informatics"/>
        </authorList>
    </citation>
    <scope>NUCLEOTIDE SEQUENCE [LARGE SCALE GENOMIC DNA]</scope>
</reference>
<keyword evidence="3" id="KW-1185">Reference proteome</keyword>
<dbReference type="EMBL" id="UYRU01068756">
    <property type="protein sequence ID" value="VDN18002.1"/>
    <property type="molecule type" value="Genomic_DNA"/>
</dbReference>
<proteinExistence type="predicted"/>
<dbReference type="Proteomes" id="UP000281553">
    <property type="component" value="Unassembled WGS sequence"/>
</dbReference>
<accession>A0A3P7PDM0</accession>
<protein>
    <submittedName>
        <fullName evidence="2">Uncharacterized protein</fullName>
    </submittedName>
</protein>
<evidence type="ECO:0000313" key="3">
    <source>
        <dbReference type="Proteomes" id="UP000281553"/>
    </source>
</evidence>
<feature type="region of interest" description="Disordered" evidence="1">
    <location>
        <begin position="43"/>
        <end position="72"/>
    </location>
</feature>
<organism evidence="2 3">
    <name type="scientific">Dibothriocephalus latus</name>
    <name type="common">Fish tapeworm</name>
    <name type="synonym">Diphyllobothrium latum</name>
    <dbReference type="NCBI Taxonomy" id="60516"/>
    <lineage>
        <taxon>Eukaryota</taxon>
        <taxon>Metazoa</taxon>
        <taxon>Spiralia</taxon>
        <taxon>Lophotrochozoa</taxon>
        <taxon>Platyhelminthes</taxon>
        <taxon>Cestoda</taxon>
        <taxon>Eucestoda</taxon>
        <taxon>Diphyllobothriidea</taxon>
        <taxon>Diphyllobothriidae</taxon>
        <taxon>Dibothriocephalus</taxon>
    </lineage>
</organism>
<gene>
    <name evidence="2" type="ORF">DILT_LOCUS13070</name>
</gene>
<sequence length="72" mass="7921">MNSLKMEMEYLKKSPRFHPKEEKSAVPELERGTLTYGEAASLAEASKQKNHRASMVLGGSGGLSRTKKTVDP</sequence>
<name>A0A3P7PDM0_DIBLA</name>
<dbReference type="AlphaFoldDB" id="A0A3P7PDM0"/>
<evidence type="ECO:0000313" key="2">
    <source>
        <dbReference type="EMBL" id="VDN18002.1"/>
    </source>
</evidence>
<evidence type="ECO:0000256" key="1">
    <source>
        <dbReference type="SAM" id="MobiDB-lite"/>
    </source>
</evidence>